<dbReference type="GO" id="GO:0005858">
    <property type="term" value="C:axonemal dynein complex"/>
    <property type="evidence" value="ECO:0007669"/>
    <property type="project" value="InterPro"/>
</dbReference>
<name>A0A8X6N2K0_NEPPI</name>
<dbReference type="EMBL" id="BMAW01004609">
    <property type="protein sequence ID" value="GFS89915.1"/>
    <property type="molecule type" value="Genomic_DNA"/>
</dbReference>
<dbReference type="PANTHER" id="PTHR21625:SF1">
    <property type="entry name" value="DYNEIN REGULATORY COMPLEX PROTEIN 1"/>
    <property type="match status" value="1"/>
</dbReference>
<reference evidence="1" key="1">
    <citation type="submission" date="2020-08" db="EMBL/GenBank/DDBJ databases">
        <title>Multicomponent nature underlies the extraordinary mechanical properties of spider dragline silk.</title>
        <authorList>
            <person name="Kono N."/>
            <person name="Nakamura H."/>
            <person name="Mori M."/>
            <person name="Yoshida Y."/>
            <person name="Ohtoshi R."/>
            <person name="Malay A.D."/>
            <person name="Moran D.A.P."/>
            <person name="Tomita M."/>
            <person name="Numata K."/>
            <person name="Arakawa K."/>
        </authorList>
    </citation>
    <scope>NUCLEOTIDE SEQUENCE</scope>
</reference>
<dbReference type="PANTHER" id="PTHR21625">
    <property type="entry name" value="NYD-SP28 PROTEIN"/>
    <property type="match status" value="1"/>
</dbReference>
<accession>A0A8X6N2K0</accession>
<protein>
    <submittedName>
        <fullName evidence="1">NYD-SP28 domain-containing protein</fullName>
    </submittedName>
</protein>
<evidence type="ECO:0000313" key="2">
    <source>
        <dbReference type="Proteomes" id="UP000887013"/>
    </source>
</evidence>
<dbReference type="GO" id="GO:0070286">
    <property type="term" value="P:axonemal dynein complex assembly"/>
    <property type="evidence" value="ECO:0007669"/>
    <property type="project" value="InterPro"/>
</dbReference>
<dbReference type="GO" id="GO:0060285">
    <property type="term" value="P:cilium-dependent cell motility"/>
    <property type="evidence" value="ECO:0007669"/>
    <property type="project" value="TreeGrafter"/>
</dbReference>
<comment type="caution">
    <text evidence="1">The sequence shown here is derived from an EMBL/GenBank/DDBJ whole genome shotgun (WGS) entry which is preliminary data.</text>
</comment>
<dbReference type="InterPro" id="IPR039750">
    <property type="entry name" value="DRC1/DRC2"/>
</dbReference>
<organism evidence="1 2">
    <name type="scientific">Nephila pilipes</name>
    <name type="common">Giant wood spider</name>
    <name type="synonym">Nephila maculata</name>
    <dbReference type="NCBI Taxonomy" id="299642"/>
    <lineage>
        <taxon>Eukaryota</taxon>
        <taxon>Metazoa</taxon>
        <taxon>Ecdysozoa</taxon>
        <taxon>Arthropoda</taxon>
        <taxon>Chelicerata</taxon>
        <taxon>Arachnida</taxon>
        <taxon>Araneae</taxon>
        <taxon>Araneomorphae</taxon>
        <taxon>Entelegynae</taxon>
        <taxon>Araneoidea</taxon>
        <taxon>Nephilidae</taxon>
        <taxon>Nephila</taxon>
    </lineage>
</organism>
<dbReference type="AlphaFoldDB" id="A0A8X6N2K0"/>
<dbReference type="GO" id="GO:0003352">
    <property type="term" value="P:regulation of cilium movement"/>
    <property type="evidence" value="ECO:0007669"/>
    <property type="project" value="TreeGrafter"/>
</dbReference>
<gene>
    <name evidence="1" type="primary">NCL1_41646</name>
    <name evidence="1" type="ORF">NPIL_403211</name>
</gene>
<sequence length="447" mass="53576">MAENESSKDSKLNEVIKERNMKVQKLFRDGLQYTLNTAIPQDKKDVETLYEFNNMDEIHKKASETEMKFEEITKNIMEQNQFPRFLHQILLEQKEAAHSTLKQYDDIISHLNNDLNSKSSEYRQKIEYQSVRHEEIRKKIENLFSELNRVGKEEICTIRDAIVKHSKNVSDEFWKSNETFFNKTGADKPFDLYLWKKPTEMITLQQLEEAFLVDQSETFKLRRSLLSEVCKLRNELEKEKLNYNLKKQVFEQEIFYLKENYIKNRPIMNKMKKKCIMLHDKKYNLQTDLKGIHNKIKKECEAKEGKKYKTPSTLKLNENRFFCTASIEKAYCFKYNTVFEDYNEKANDIRFLILTEEKLIHEEILEIPWRVPNSKTFISKSAKPSEKKYWNAFLDFGLKDDDIDNILEIMEEYRLILKTHNELAQLKESLILESQDFKSLLKLYYKL</sequence>
<dbReference type="OrthoDB" id="6432484at2759"/>
<proteinExistence type="predicted"/>
<dbReference type="Proteomes" id="UP000887013">
    <property type="component" value="Unassembled WGS sequence"/>
</dbReference>
<keyword evidence="2" id="KW-1185">Reference proteome</keyword>
<evidence type="ECO:0000313" key="1">
    <source>
        <dbReference type="EMBL" id="GFS89915.1"/>
    </source>
</evidence>